<evidence type="ECO:0000259" key="1">
    <source>
        <dbReference type="Pfam" id="PF13276"/>
    </source>
</evidence>
<dbReference type="Pfam" id="PF13276">
    <property type="entry name" value="HTH_21"/>
    <property type="match status" value="1"/>
</dbReference>
<accession>A0AAU8H4A6</accession>
<dbReference type="EMBL" id="CP144374">
    <property type="protein sequence ID" value="XCH49063.1"/>
    <property type="molecule type" value="Genomic_DNA"/>
</dbReference>
<name>A0AAU8H4A6_9BACT</name>
<evidence type="ECO:0000313" key="2">
    <source>
        <dbReference type="EMBL" id="XCH49063.1"/>
    </source>
</evidence>
<gene>
    <name evidence="2" type="ORF">V4D31_02620</name>
</gene>
<reference evidence="2" key="1">
    <citation type="submission" date="2024-01" db="EMBL/GenBank/DDBJ databases">
        <title>The first autotrophic representatives of the genus Thermodesulfovibrio.</title>
        <authorList>
            <person name="Maltseva A.I."/>
            <person name="Elcheninov A.G."/>
            <person name="Kublanov I.V."/>
            <person name="Lebedinsky A.V."/>
            <person name="Frolov E.N."/>
        </authorList>
    </citation>
    <scope>NUCLEOTIDE SEQUENCE</scope>
    <source>
        <strain evidence="2">3462-1</strain>
    </source>
</reference>
<feature type="domain" description="HTH-like" evidence="1">
    <location>
        <begin position="33"/>
        <end position="80"/>
    </location>
</feature>
<dbReference type="InterPro" id="IPR025948">
    <property type="entry name" value="HTH-like_dom"/>
</dbReference>
<sequence length="104" mass="11936">MPVKLWGYQGAAIIVLPGGKVLMRGKYLLRDNELVEKIKTGHPFWGYRRVTAWLRHREGLKVNHKRVQGIMKKHGLLTPRQFIRQRGVLRGANPGLKDRSSIGE</sequence>
<proteinExistence type="predicted"/>
<protein>
    <submittedName>
        <fullName evidence="2">Transposase</fullName>
    </submittedName>
</protein>
<dbReference type="AlphaFoldDB" id="A0AAU8H4A6"/>
<organism evidence="2">
    <name type="scientific">Thermodesulfovibrio obliviosus</name>
    <dbReference type="NCBI Taxonomy" id="3118332"/>
    <lineage>
        <taxon>Bacteria</taxon>
        <taxon>Pseudomonadati</taxon>
        <taxon>Nitrospirota</taxon>
        <taxon>Thermodesulfovibrionia</taxon>
        <taxon>Thermodesulfovibrionales</taxon>
        <taxon>Thermodesulfovibrionaceae</taxon>
        <taxon>Thermodesulfovibrio</taxon>
    </lineage>
</organism>
<dbReference type="KEGG" id="tob:V4D31_02620"/>